<gene>
    <name evidence="1" type="ORF">AFUS01_LOCUS19065</name>
</gene>
<reference evidence="1" key="1">
    <citation type="submission" date="2021-06" db="EMBL/GenBank/DDBJ databases">
        <authorList>
            <person name="Hodson N. C."/>
            <person name="Mongue J. A."/>
            <person name="Jaron S. K."/>
        </authorList>
    </citation>
    <scope>NUCLEOTIDE SEQUENCE</scope>
</reference>
<dbReference type="OrthoDB" id="7854943at2759"/>
<accession>A0A8J2K6F1</accession>
<dbReference type="Proteomes" id="UP000708208">
    <property type="component" value="Unassembled WGS sequence"/>
</dbReference>
<dbReference type="EMBL" id="CAJVCH010193938">
    <property type="protein sequence ID" value="CAG7730419.1"/>
    <property type="molecule type" value="Genomic_DNA"/>
</dbReference>
<protein>
    <submittedName>
        <fullName evidence="1">Uncharacterized protein</fullName>
    </submittedName>
</protein>
<comment type="caution">
    <text evidence="1">The sequence shown here is derived from an EMBL/GenBank/DDBJ whole genome shotgun (WGS) entry which is preliminary data.</text>
</comment>
<name>A0A8J2K6F1_9HEXA</name>
<evidence type="ECO:0000313" key="2">
    <source>
        <dbReference type="Proteomes" id="UP000708208"/>
    </source>
</evidence>
<proteinExistence type="predicted"/>
<evidence type="ECO:0000313" key="1">
    <source>
        <dbReference type="EMBL" id="CAG7730419.1"/>
    </source>
</evidence>
<organism evidence="1 2">
    <name type="scientific">Allacma fusca</name>
    <dbReference type="NCBI Taxonomy" id="39272"/>
    <lineage>
        <taxon>Eukaryota</taxon>
        <taxon>Metazoa</taxon>
        <taxon>Ecdysozoa</taxon>
        <taxon>Arthropoda</taxon>
        <taxon>Hexapoda</taxon>
        <taxon>Collembola</taxon>
        <taxon>Symphypleona</taxon>
        <taxon>Sminthuridae</taxon>
        <taxon>Allacma</taxon>
    </lineage>
</organism>
<dbReference type="AlphaFoldDB" id="A0A8J2K6F1"/>
<keyword evidence="2" id="KW-1185">Reference proteome</keyword>
<sequence>MRIPSGILQKYYNRTAVVVERSQGAVRYIKLKGSSSRSNWQIGSAEHSTGTSLVAAEFDGGMVIGADSRTIREYLLA</sequence>